<sequence length="239" mass="27239">MGGTSSSTSYERQGRRVDAAATPSYFHETVIGPCGIRGDNKALSKVDRGLSMVKVCKSDATELQRKLQREYFSHWEERCDVSEFHDFTVDQIDQLIEKIHRKMRKSGQDVRKKLRGIRWSEQWSQKMFEFSFGDDLQSGVVYFGMIALAKDGAGFIDAATCLYKLDFTVAQEKVVRTDTDHFLGIELETRTRTSYRDRSLGFVTAQALKNFARTKAVEAFQERGLLRAVNYVSSLEATE</sequence>
<dbReference type="KEGG" id="lak:106176491"/>
<protein>
    <submittedName>
        <fullName evidence="2">Uncharacterized protein LOC106176491</fullName>
    </submittedName>
</protein>
<dbReference type="GeneID" id="106176491"/>
<organism evidence="1 2">
    <name type="scientific">Lingula anatina</name>
    <name type="common">Brachiopod</name>
    <name type="synonym">Lingula unguis</name>
    <dbReference type="NCBI Taxonomy" id="7574"/>
    <lineage>
        <taxon>Eukaryota</taxon>
        <taxon>Metazoa</taxon>
        <taxon>Spiralia</taxon>
        <taxon>Lophotrochozoa</taxon>
        <taxon>Brachiopoda</taxon>
        <taxon>Linguliformea</taxon>
        <taxon>Lingulata</taxon>
        <taxon>Lingulida</taxon>
        <taxon>Linguloidea</taxon>
        <taxon>Lingulidae</taxon>
        <taxon>Lingula</taxon>
    </lineage>
</organism>
<name>A0A1S3JVF9_LINAN</name>
<dbReference type="InParanoid" id="A0A1S3JVF9"/>
<reference evidence="2" key="1">
    <citation type="submission" date="2025-08" db="UniProtKB">
        <authorList>
            <consortium name="RefSeq"/>
        </authorList>
    </citation>
    <scope>IDENTIFICATION</scope>
    <source>
        <tissue evidence="2">Gonads</tissue>
    </source>
</reference>
<evidence type="ECO:0000313" key="2">
    <source>
        <dbReference type="RefSeq" id="XP_013414353.1"/>
    </source>
</evidence>
<proteinExistence type="predicted"/>
<dbReference type="RefSeq" id="XP_013414353.1">
    <property type="nucleotide sequence ID" value="XM_013558899.1"/>
</dbReference>
<accession>A0A1S3JVF9</accession>
<dbReference type="OrthoDB" id="5954686at2759"/>
<evidence type="ECO:0000313" key="1">
    <source>
        <dbReference type="Proteomes" id="UP000085678"/>
    </source>
</evidence>
<gene>
    <name evidence="2" type="primary">LOC106176491</name>
</gene>
<dbReference type="OMA" id="NFCRTKA"/>
<dbReference type="Proteomes" id="UP000085678">
    <property type="component" value="Unplaced"/>
</dbReference>
<keyword evidence="1" id="KW-1185">Reference proteome</keyword>
<dbReference type="AlphaFoldDB" id="A0A1S3JVF9"/>